<protein>
    <submittedName>
        <fullName evidence="2">DUF2142 domain-containing protein</fullName>
    </submittedName>
</protein>
<dbReference type="Proteomes" id="UP000475155">
    <property type="component" value="Unassembled WGS sequence"/>
</dbReference>
<keyword evidence="1" id="KW-0472">Membrane</keyword>
<comment type="caution">
    <text evidence="2">The sequence shown here is derived from an EMBL/GenBank/DDBJ whole genome shotgun (WGS) entry which is preliminary data.</text>
</comment>
<keyword evidence="1" id="KW-0812">Transmembrane</keyword>
<evidence type="ECO:0000313" key="2">
    <source>
        <dbReference type="EMBL" id="NEH11440.1"/>
    </source>
</evidence>
<gene>
    <name evidence="2" type="ORF">GFD18_04960</name>
</gene>
<feature type="transmembrane region" description="Helical" evidence="1">
    <location>
        <begin position="188"/>
        <end position="204"/>
    </location>
</feature>
<feature type="transmembrane region" description="Helical" evidence="1">
    <location>
        <begin position="334"/>
        <end position="352"/>
    </location>
</feature>
<feature type="transmembrane region" description="Helical" evidence="1">
    <location>
        <begin position="426"/>
        <end position="446"/>
    </location>
</feature>
<keyword evidence="3" id="KW-1185">Reference proteome</keyword>
<dbReference type="InterPro" id="IPR018674">
    <property type="entry name" value="DUF2142_membrane"/>
</dbReference>
<feature type="transmembrane region" description="Helical" evidence="1">
    <location>
        <begin position="400"/>
        <end position="419"/>
    </location>
</feature>
<dbReference type="EMBL" id="WHZU01000006">
    <property type="protein sequence ID" value="NEH11440.1"/>
    <property type="molecule type" value="Genomic_DNA"/>
</dbReference>
<feature type="transmembrane region" description="Helical" evidence="1">
    <location>
        <begin position="138"/>
        <end position="159"/>
    </location>
</feature>
<feature type="transmembrane region" description="Helical" evidence="1">
    <location>
        <begin position="51"/>
        <end position="69"/>
    </location>
</feature>
<dbReference type="Pfam" id="PF09913">
    <property type="entry name" value="DUF2142"/>
    <property type="match status" value="1"/>
</dbReference>
<reference evidence="2 3" key="1">
    <citation type="submission" date="2019-10" db="EMBL/GenBank/DDBJ databases">
        <title>Bifidobacterium from non-human primates.</title>
        <authorList>
            <person name="Modesto M."/>
        </authorList>
    </citation>
    <scope>NUCLEOTIDE SEQUENCE [LARGE SCALE GENOMIC DNA]</scope>
    <source>
        <strain evidence="2 3">SMA1</strain>
    </source>
</reference>
<proteinExistence type="predicted"/>
<evidence type="ECO:0000256" key="1">
    <source>
        <dbReference type="SAM" id="Phobius"/>
    </source>
</evidence>
<feature type="transmembrane region" description="Helical" evidence="1">
    <location>
        <begin position="216"/>
        <end position="243"/>
    </location>
</feature>
<feature type="transmembrane region" description="Helical" evidence="1">
    <location>
        <begin position="364"/>
        <end position="385"/>
    </location>
</feature>
<organism evidence="2 3">
    <name type="scientific">Bifidobacterium saimiriisciurei</name>
    <dbReference type="NCBI Taxonomy" id="2661627"/>
    <lineage>
        <taxon>Bacteria</taxon>
        <taxon>Bacillati</taxon>
        <taxon>Actinomycetota</taxon>
        <taxon>Actinomycetes</taxon>
        <taxon>Bifidobacteriales</taxon>
        <taxon>Bifidobacteriaceae</taxon>
        <taxon>Bifidobacterium</taxon>
    </lineage>
</organism>
<sequence>MQADMSFASQGARNREKRNMDSTIGITDYRCSGKSLSAWSRFVRTLYSQKIVVGYLLITWVTGILLVFFDINPSRPDEADHWNRVISILQGHWIAQSDPSGSGNYGLIKGDRSFVAFNNTAINSPYTYWPSLLSGGHYRLASVLTLLLCSLMIAVAIYLAGDWGNVIFAVAILPTTLISMTFPTSDAVSNATAFLYIGAVLYCWQKKVNTWGRILLLTLVGFCLGQAKVTSNVLILLLIPLFFVGPKFDWRVLIPFVASPLSYLFWSKQISAIPPSAVITVKQYHVALAEIVSNPGKTIQSLLVTFVNPMDMVKDPLNTARNIQFATGSGNTQLPWTVMLPVFIAVFLIFTVEIPACGFLQKGITLGTVVAFYAVTVVGMIASWGNPVPGGYAGGLQNRYFIPMLPLLGLLLPAFGLKVDNKKKAWLFIWCCIIWTYVGLLIAHLMSWPVR</sequence>
<keyword evidence="1" id="KW-1133">Transmembrane helix</keyword>
<name>A0ABX0CC70_9BIFI</name>
<feature type="transmembrane region" description="Helical" evidence="1">
    <location>
        <begin position="166"/>
        <end position="182"/>
    </location>
</feature>
<evidence type="ECO:0000313" key="3">
    <source>
        <dbReference type="Proteomes" id="UP000475155"/>
    </source>
</evidence>
<accession>A0ABX0CC70</accession>